<keyword evidence="3" id="KW-1185">Reference proteome</keyword>
<organism evidence="2 3">
    <name type="scientific">Fistulina hepatica ATCC 64428</name>
    <dbReference type="NCBI Taxonomy" id="1128425"/>
    <lineage>
        <taxon>Eukaryota</taxon>
        <taxon>Fungi</taxon>
        <taxon>Dikarya</taxon>
        <taxon>Basidiomycota</taxon>
        <taxon>Agaricomycotina</taxon>
        <taxon>Agaricomycetes</taxon>
        <taxon>Agaricomycetidae</taxon>
        <taxon>Agaricales</taxon>
        <taxon>Fistulinaceae</taxon>
        <taxon>Fistulina</taxon>
    </lineage>
</organism>
<gene>
    <name evidence="2" type="ORF">FISHEDRAFT_76042</name>
</gene>
<proteinExistence type="predicted"/>
<name>A0A0D7A629_9AGAR</name>
<dbReference type="AlphaFoldDB" id="A0A0D7A629"/>
<dbReference type="Proteomes" id="UP000054144">
    <property type="component" value="Unassembled WGS sequence"/>
</dbReference>
<protein>
    <submittedName>
        <fullName evidence="2">Uncharacterized protein</fullName>
    </submittedName>
</protein>
<feature type="compositionally biased region" description="Basic residues" evidence="1">
    <location>
        <begin position="182"/>
        <end position="191"/>
    </location>
</feature>
<feature type="compositionally biased region" description="Basic and acidic residues" evidence="1">
    <location>
        <begin position="160"/>
        <end position="172"/>
    </location>
</feature>
<evidence type="ECO:0000313" key="2">
    <source>
        <dbReference type="EMBL" id="KIY46200.1"/>
    </source>
</evidence>
<evidence type="ECO:0000313" key="3">
    <source>
        <dbReference type="Proteomes" id="UP000054144"/>
    </source>
</evidence>
<feature type="region of interest" description="Disordered" evidence="1">
    <location>
        <begin position="155"/>
        <end position="216"/>
    </location>
</feature>
<evidence type="ECO:0000256" key="1">
    <source>
        <dbReference type="SAM" id="MobiDB-lite"/>
    </source>
</evidence>
<sequence length="324" mass="37463">MLIQVITTCERDRWRRCASSSLFTDEQLATAERLAVEGAQLAKEIEEHCYYLRQDPTRLKAAEENTKKQPNPPKFGWMPQDRDQRAEFLRQMQEHREKTPTTFEERYEIMSACFALYNANLAESNGLGYALGLEVLGRRTELNIENGLVAMARQNGTTVEEERRKAEERRAGDVQMAAEKAQRRKDRRSRRQPADPLARPIPELTIDDDTPRPSLTRESVRNMERTKVTLKRGRHWETDEGCSRLHKKIFEYTDPDTGDQTLCQVVGYCVSDQSDQAHLDILFEGLQGDSIIRMPRQVFVDDVLKKDGRWASFIYVPKNANTPK</sequence>
<accession>A0A0D7A629</accession>
<dbReference type="EMBL" id="KN882043">
    <property type="protein sequence ID" value="KIY46200.1"/>
    <property type="molecule type" value="Genomic_DNA"/>
</dbReference>
<reference evidence="2 3" key="1">
    <citation type="journal article" date="2015" name="Fungal Genet. Biol.">
        <title>Evolution of novel wood decay mechanisms in Agaricales revealed by the genome sequences of Fistulina hepatica and Cylindrobasidium torrendii.</title>
        <authorList>
            <person name="Floudas D."/>
            <person name="Held B.W."/>
            <person name="Riley R."/>
            <person name="Nagy L.G."/>
            <person name="Koehler G."/>
            <person name="Ransdell A.S."/>
            <person name="Younus H."/>
            <person name="Chow J."/>
            <person name="Chiniquy J."/>
            <person name="Lipzen A."/>
            <person name="Tritt A."/>
            <person name="Sun H."/>
            <person name="Haridas S."/>
            <person name="LaButti K."/>
            <person name="Ohm R.A."/>
            <person name="Kues U."/>
            <person name="Blanchette R.A."/>
            <person name="Grigoriev I.V."/>
            <person name="Minto R.E."/>
            <person name="Hibbett D.S."/>
        </authorList>
    </citation>
    <scope>NUCLEOTIDE SEQUENCE [LARGE SCALE GENOMIC DNA]</scope>
    <source>
        <strain evidence="2 3">ATCC 64428</strain>
    </source>
</reference>